<feature type="domain" description="Glycosyltransferase 2-like" evidence="1">
    <location>
        <begin position="7"/>
        <end position="169"/>
    </location>
</feature>
<proteinExistence type="predicted"/>
<accession>A0A1M5F3R8</accession>
<sequence length="294" mass="32457">MNIPKVSVVIPCHNREDTVAEAVQSVLDQDFTDFELVAVDDASDDRTLEVLRGIADPRLSIGINPGPRGPSAARNHGVALTQAPWIAFQDSDDIWMPDKLRRQMARLEGSDFVAAYCGMLVKADARPDTQMQARFPGPDIHPLEGDILPSLTKGSYISTQMLVVRRDVFATVGGFDADLTALVDWDLMLRVAQQGPVAFVDADLVVQRMSDNSITRSSRKRLAAQEYVLAKHATLLARYPVALARHHHRLAGGYRMFRDWPAAARHAALALRATPGNPRYLAYAAYLRGRALFS</sequence>
<dbReference type="InterPro" id="IPR050834">
    <property type="entry name" value="Glycosyltransf_2"/>
</dbReference>
<dbReference type="InterPro" id="IPR029044">
    <property type="entry name" value="Nucleotide-diphossugar_trans"/>
</dbReference>
<gene>
    <name evidence="2" type="ORF">SAMN05444339_11712</name>
</gene>
<dbReference type="AlphaFoldDB" id="A0A1M5F3R8"/>
<dbReference type="GO" id="GO:0016740">
    <property type="term" value="F:transferase activity"/>
    <property type="evidence" value="ECO:0007669"/>
    <property type="project" value="UniProtKB-KW"/>
</dbReference>
<evidence type="ECO:0000313" key="3">
    <source>
        <dbReference type="Proteomes" id="UP000183987"/>
    </source>
</evidence>
<dbReference type="STRING" id="366533.SAMN05444339_11712"/>
<keyword evidence="3" id="KW-1185">Reference proteome</keyword>
<name>A0A1M5F3R8_LOKAT</name>
<dbReference type="PANTHER" id="PTHR43685">
    <property type="entry name" value="GLYCOSYLTRANSFERASE"/>
    <property type="match status" value="1"/>
</dbReference>
<reference evidence="3" key="1">
    <citation type="submission" date="2016-11" db="EMBL/GenBank/DDBJ databases">
        <authorList>
            <person name="Varghese N."/>
            <person name="Submissions S."/>
        </authorList>
    </citation>
    <scope>NUCLEOTIDE SEQUENCE [LARGE SCALE GENOMIC DNA]</scope>
    <source>
        <strain evidence="3">DSM 29326</strain>
    </source>
</reference>
<dbReference type="PANTHER" id="PTHR43685:SF2">
    <property type="entry name" value="GLYCOSYLTRANSFERASE 2-LIKE DOMAIN-CONTAINING PROTEIN"/>
    <property type="match status" value="1"/>
</dbReference>
<protein>
    <submittedName>
        <fullName evidence="2">Glycosyl transferase family 2</fullName>
    </submittedName>
</protein>
<keyword evidence="2" id="KW-0808">Transferase</keyword>
<dbReference type="Proteomes" id="UP000183987">
    <property type="component" value="Unassembled WGS sequence"/>
</dbReference>
<dbReference type="InterPro" id="IPR001173">
    <property type="entry name" value="Glyco_trans_2-like"/>
</dbReference>
<dbReference type="Gene3D" id="3.90.550.10">
    <property type="entry name" value="Spore Coat Polysaccharide Biosynthesis Protein SpsA, Chain A"/>
    <property type="match status" value="1"/>
</dbReference>
<dbReference type="EMBL" id="FQUE01000017">
    <property type="protein sequence ID" value="SHF86240.1"/>
    <property type="molecule type" value="Genomic_DNA"/>
</dbReference>
<dbReference type="OrthoDB" id="5291101at2"/>
<dbReference type="CDD" id="cd00761">
    <property type="entry name" value="Glyco_tranf_GTA_type"/>
    <property type="match status" value="1"/>
</dbReference>
<evidence type="ECO:0000313" key="2">
    <source>
        <dbReference type="EMBL" id="SHF86240.1"/>
    </source>
</evidence>
<dbReference type="SUPFAM" id="SSF53448">
    <property type="entry name" value="Nucleotide-diphospho-sugar transferases"/>
    <property type="match status" value="1"/>
</dbReference>
<organism evidence="2 3">
    <name type="scientific">Loktanella atrilutea</name>
    <dbReference type="NCBI Taxonomy" id="366533"/>
    <lineage>
        <taxon>Bacteria</taxon>
        <taxon>Pseudomonadati</taxon>
        <taxon>Pseudomonadota</taxon>
        <taxon>Alphaproteobacteria</taxon>
        <taxon>Rhodobacterales</taxon>
        <taxon>Roseobacteraceae</taxon>
        <taxon>Loktanella</taxon>
    </lineage>
</organism>
<evidence type="ECO:0000259" key="1">
    <source>
        <dbReference type="Pfam" id="PF00535"/>
    </source>
</evidence>
<dbReference type="RefSeq" id="WP_072858794.1">
    <property type="nucleotide sequence ID" value="NZ_FQUE01000017.1"/>
</dbReference>
<dbReference type="Pfam" id="PF00535">
    <property type="entry name" value="Glycos_transf_2"/>
    <property type="match status" value="1"/>
</dbReference>